<evidence type="ECO:0000313" key="6">
    <source>
        <dbReference type="EMBL" id="KIM67534.1"/>
    </source>
</evidence>
<feature type="domain" description="RMI1 N-terminal" evidence="5">
    <location>
        <begin position="13"/>
        <end position="60"/>
    </location>
</feature>
<dbReference type="InterPro" id="IPR049363">
    <property type="entry name" value="RMI1_N"/>
</dbReference>
<protein>
    <recommendedName>
        <fullName evidence="2">RecQ-mediated genome instability protein 1</fullName>
    </recommendedName>
</protein>
<evidence type="ECO:0000256" key="1">
    <source>
        <dbReference type="ARBA" id="ARBA00006395"/>
    </source>
</evidence>
<dbReference type="OrthoDB" id="341511at2759"/>
<dbReference type="Gene3D" id="2.40.50.770">
    <property type="entry name" value="RecQ-mediated genome instability protein Rmi1, C-terminal domain"/>
    <property type="match status" value="1"/>
</dbReference>
<gene>
    <name evidence="6" type="ORF">SCLCIDRAFT_14037</name>
</gene>
<dbReference type="AlphaFoldDB" id="A0A0C3EGV7"/>
<dbReference type="PANTHER" id="PTHR14790:SF15">
    <property type="entry name" value="RECQ-MEDIATED GENOME INSTABILITY PROTEIN 1"/>
    <property type="match status" value="1"/>
</dbReference>
<dbReference type="HOGENOM" id="CLU_096565_1_0_1"/>
<dbReference type="InterPro" id="IPR042470">
    <property type="entry name" value="RMI1_N_C_sf"/>
</dbReference>
<dbReference type="InParanoid" id="A0A0C3EGV7"/>
<dbReference type="PANTHER" id="PTHR14790">
    <property type="entry name" value="RECQ-MEDIATED GENOME INSTABILITY PROTEIN 1 RMI1"/>
    <property type="match status" value="1"/>
</dbReference>
<feature type="domain" description="RecQ mediated genome instability protein 1 OB-fold" evidence="4">
    <location>
        <begin position="104"/>
        <end position="207"/>
    </location>
</feature>
<evidence type="ECO:0000256" key="3">
    <source>
        <dbReference type="SAM" id="MobiDB-lite"/>
    </source>
</evidence>
<dbReference type="Pfam" id="PF21000">
    <property type="entry name" value="RMI1_N_N"/>
    <property type="match status" value="1"/>
</dbReference>
<proteinExistence type="inferred from homology"/>
<feature type="compositionally biased region" description="Basic residues" evidence="3">
    <location>
        <begin position="90"/>
        <end position="101"/>
    </location>
</feature>
<evidence type="ECO:0000259" key="4">
    <source>
        <dbReference type="Pfam" id="PF08585"/>
    </source>
</evidence>
<dbReference type="GO" id="GO:0016604">
    <property type="term" value="C:nuclear body"/>
    <property type="evidence" value="ECO:0007669"/>
    <property type="project" value="TreeGrafter"/>
</dbReference>
<dbReference type="GO" id="GO:0031422">
    <property type="term" value="C:RecQ family helicase-topoisomerase III complex"/>
    <property type="evidence" value="ECO:0007669"/>
    <property type="project" value="TreeGrafter"/>
</dbReference>
<dbReference type="Proteomes" id="UP000053989">
    <property type="component" value="Unassembled WGS sequence"/>
</dbReference>
<accession>A0A0C3EGV7</accession>
<dbReference type="InterPro" id="IPR013894">
    <property type="entry name" value="RMI1_OB"/>
</dbReference>
<dbReference type="Pfam" id="PF08585">
    <property type="entry name" value="RMI1_N_C"/>
    <property type="match status" value="1"/>
</dbReference>
<dbReference type="GO" id="GO:0000712">
    <property type="term" value="P:resolution of meiotic recombination intermediates"/>
    <property type="evidence" value="ECO:0007669"/>
    <property type="project" value="TreeGrafter"/>
</dbReference>
<dbReference type="EMBL" id="KN822012">
    <property type="protein sequence ID" value="KIM67534.1"/>
    <property type="molecule type" value="Genomic_DNA"/>
</dbReference>
<feature type="region of interest" description="Disordered" evidence="3">
    <location>
        <begin position="140"/>
        <end position="165"/>
    </location>
</feature>
<dbReference type="GO" id="GO:0000724">
    <property type="term" value="P:double-strand break repair via homologous recombination"/>
    <property type="evidence" value="ECO:0007669"/>
    <property type="project" value="TreeGrafter"/>
</dbReference>
<evidence type="ECO:0000313" key="7">
    <source>
        <dbReference type="Proteomes" id="UP000053989"/>
    </source>
</evidence>
<reference evidence="7" key="2">
    <citation type="submission" date="2015-01" db="EMBL/GenBank/DDBJ databases">
        <title>Evolutionary Origins and Diversification of the Mycorrhizal Mutualists.</title>
        <authorList>
            <consortium name="DOE Joint Genome Institute"/>
            <consortium name="Mycorrhizal Genomics Consortium"/>
            <person name="Kohler A."/>
            <person name="Kuo A."/>
            <person name="Nagy L.G."/>
            <person name="Floudas D."/>
            <person name="Copeland A."/>
            <person name="Barry K.W."/>
            <person name="Cichocki N."/>
            <person name="Veneault-Fourrey C."/>
            <person name="LaButti K."/>
            <person name="Lindquist E.A."/>
            <person name="Lipzen A."/>
            <person name="Lundell T."/>
            <person name="Morin E."/>
            <person name="Murat C."/>
            <person name="Riley R."/>
            <person name="Ohm R."/>
            <person name="Sun H."/>
            <person name="Tunlid A."/>
            <person name="Henrissat B."/>
            <person name="Grigoriev I.V."/>
            <person name="Hibbett D.S."/>
            <person name="Martin F."/>
        </authorList>
    </citation>
    <scope>NUCLEOTIDE SEQUENCE [LARGE SCALE GENOMIC DNA]</scope>
    <source>
        <strain evidence="7">Foug A</strain>
    </source>
</reference>
<organism evidence="6 7">
    <name type="scientific">Scleroderma citrinum Foug A</name>
    <dbReference type="NCBI Taxonomy" id="1036808"/>
    <lineage>
        <taxon>Eukaryota</taxon>
        <taxon>Fungi</taxon>
        <taxon>Dikarya</taxon>
        <taxon>Basidiomycota</taxon>
        <taxon>Agaricomycotina</taxon>
        <taxon>Agaricomycetes</taxon>
        <taxon>Agaricomycetidae</taxon>
        <taxon>Boletales</taxon>
        <taxon>Sclerodermatineae</taxon>
        <taxon>Sclerodermataceae</taxon>
        <taxon>Scleroderma</taxon>
    </lineage>
</organism>
<comment type="similarity">
    <text evidence="1">Belongs to the RMI1 family.</text>
</comment>
<feature type="region of interest" description="Disordered" evidence="3">
    <location>
        <begin position="59"/>
        <end position="107"/>
    </location>
</feature>
<reference evidence="6 7" key="1">
    <citation type="submission" date="2014-04" db="EMBL/GenBank/DDBJ databases">
        <authorList>
            <consortium name="DOE Joint Genome Institute"/>
            <person name="Kuo A."/>
            <person name="Kohler A."/>
            <person name="Nagy L.G."/>
            <person name="Floudas D."/>
            <person name="Copeland A."/>
            <person name="Barry K.W."/>
            <person name="Cichocki N."/>
            <person name="Veneault-Fourrey C."/>
            <person name="LaButti K."/>
            <person name="Lindquist E.A."/>
            <person name="Lipzen A."/>
            <person name="Lundell T."/>
            <person name="Morin E."/>
            <person name="Murat C."/>
            <person name="Sun H."/>
            <person name="Tunlid A."/>
            <person name="Henrissat B."/>
            <person name="Grigoriev I.V."/>
            <person name="Hibbett D.S."/>
            <person name="Martin F."/>
            <person name="Nordberg H.P."/>
            <person name="Cantor M.N."/>
            <person name="Hua S.X."/>
        </authorList>
    </citation>
    <scope>NUCLEOTIDE SEQUENCE [LARGE SCALE GENOMIC DNA]</scope>
    <source>
        <strain evidence="6 7">Foug A</strain>
    </source>
</reference>
<keyword evidence="7" id="KW-1185">Reference proteome</keyword>
<evidence type="ECO:0000259" key="5">
    <source>
        <dbReference type="Pfam" id="PF21000"/>
    </source>
</evidence>
<name>A0A0C3EGV7_9AGAM</name>
<sequence>MEGVARWISQNYPRPTIDPAWLSDCSDWISSTHNIAPSTHFQEFITRVEEQLLQSNLEDSTVPGTGLDPQLVQSEDRPSRARPGKPSSRPNRRPQGQRRKKVDTGPTPLLVEIRSITEIAHSAFSLLNTHQTRVDRADLGLARDEDNQQEPRQQDEDEGPIPRFPRGMLRFELSDGHTRFRAIEYRSVPDLVLGETPLGYKASIHAINFHTYPQWRRLS</sequence>
<evidence type="ECO:0000256" key="2">
    <source>
        <dbReference type="ARBA" id="ARBA00018987"/>
    </source>
</evidence>
<dbReference type="STRING" id="1036808.A0A0C3EGV7"/>